<dbReference type="Pfam" id="PF04677">
    <property type="entry name" value="CwfJ_C_1"/>
    <property type="match status" value="1"/>
</dbReference>
<feature type="region of interest" description="Disordered" evidence="1">
    <location>
        <begin position="443"/>
        <end position="465"/>
    </location>
</feature>
<reference evidence="3 4" key="1">
    <citation type="submission" date="2024-02" db="EMBL/GenBank/DDBJ databases">
        <authorList>
            <person name="Daric V."/>
            <person name="Darras S."/>
        </authorList>
    </citation>
    <scope>NUCLEOTIDE SEQUENCE [LARGE SCALE GENOMIC DNA]</scope>
</reference>
<keyword evidence="4" id="KW-1185">Reference proteome</keyword>
<evidence type="ECO:0000259" key="2">
    <source>
        <dbReference type="Pfam" id="PF04677"/>
    </source>
</evidence>
<feature type="region of interest" description="Disordered" evidence="1">
    <location>
        <begin position="256"/>
        <end position="315"/>
    </location>
</feature>
<comment type="caution">
    <text evidence="3">The sequence shown here is derived from an EMBL/GenBank/DDBJ whole genome shotgun (WGS) entry which is preliminary data.</text>
</comment>
<protein>
    <recommendedName>
        <fullName evidence="2">Cwf19-like C-terminal domain-containing protein</fullName>
    </recommendedName>
</protein>
<sequence>MATSLKILVCGDIQGNLDTVFSRVQKLLKKGSNFDMLFCVGEFFGDEKSSHENWLSYRNGTKKAPIATYILGANHPDHVAQYDIGSEDGFEFCDNITFLGKKGIFTGSSGLRIAYLSGCESPAGSGPGPKHCFTPGDLQALTVSLNATGNDFGGVDILLTSCWPKGVTLYGNAVNSEKCKGCGSPLVSQLAQALKPRYHFAGLEGVHYERVPYRNHTVLAESSKHATRFIALAPVGNSQKQKYLYAFTITPMQHMNSSELNKQPPDTTECPYKTKNNKPSANNDVGEQFRWNMNYTDQSRNRKRKSDNNNYRPEKKQARPQDWSCWFCLGGEKVDKHLVASVGHLCYVALAKGGLTDNHVLILPIAHHPSSLALPDDTAEEVEKYKHAMKEAFASSGRPCVFFERSFRTDHVQIQVVPLPTGTTSEDVKSAFYAVADGNMDRQGKRSPLELTELPKQTDLKQVTT</sequence>
<gene>
    <name evidence="3" type="ORF">CVLEPA_LOCUS14486</name>
</gene>
<dbReference type="InterPro" id="IPR036265">
    <property type="entry name" value="HIT-like_sf"/>
</dbReference>
<dbReference type="Proteomes" id="UP001642483">
    <property type="component" value="Unassembled WGS sequence"/>
</dbReference>
<name>A0ABP0FUU9_CLALP</name>
<dbReference type="InterPro" id="IPR029052">
    <property type="entry name" value="Metallo-depent_PP-like"/>
</dbReference>
<dbReference type="EMBL" id="CAWYQH010000097">
    <property type="protein sequence ID" value="CAK8683408.1"/>
    <property type="molecule type" value="Genomic_DNA"/>
</dbReference>
<dbReference type="SUPFAM" id="SSF54197">
    <property type="entry name" value="HIT-like"/>
    <property type="match status" value="1"/>
</dbReference>
<evidence type="ECO:0000313" key="4">
    <source>
        <dbReference type="Proteomes" id="UP001642483"/>
    </source>
</evidence>
<proteinExistence type="predicted"/>
<dbReference type="SUPFAM" id="SSF56300">
    <property type="entry name" value="Metallo-dependent phosphatases"/>
    <property type="match status" value="1"/>
</dbReference>
<dbReference type="Gene3D" id="3.30.428.10">
    <property type="entry name" value="HIT-like"/>
    <property type="match status" value="1"/>
</dbReference>
<feature type="compositionally biased region" description="Polar residues" evidence="1">
    <location>
        <begin position="277"/>
        <end position="298"/>
    </location>
</feature>
<accession>A0ABP0FUU9</accession>
<dbReference type="PANTHER" id="PTHR12072">
    <property type="entry name" value="CWF19, CELL CYCLE CONTROL PROTEIN"/>
    <property type="match status" value="1"/>
</dbReference>
<evidence type="ECO:0000256" key="1">
    <source>
        <dbReference type="SAM" id="MobiDB-lite"/>
    </source>
</evidence>
<dbReference type="InterPro" id="IPR040194">
    <property type="entry name" value="Cwf19-like"/>
</dbReference>
<dbReference type="InterPro" id="IPR006768">
    <property type="entry name" value="Cwf19-like_C_dom-1"/>
</dbReference>
<feature type="domain" description="Cwf19-like C-terminal" evidence="2">
    <location>
        <begin position="315"/>
        <end position="425"/>
    </location>
</feature>
<dbReference type="CDD" id="cd07380">
    <property type="entry name" value="MPP_CWF19_N"/>
    <property type="match status" value="1"/>
</dbReference>
<organism evidence="3 4">
    <name type="scientific">Clavelina lepadiformis</name>
    <name type="common">Light-bulb sea squirt</name>
    <name type="synonym">Ascidia lepadiformis</name>
    <dbReference type="NCBI Taxonomy" id="159417"/>
    <lineage>
        <taxon>Eukaryota</taxon>
        <taxon>Metazoa</taxon>
        <taxon>Chordata</taxon>
        <taxon>Tunicata</taxon>
        <taxon>Ascidiacea</taxon>
        <taxon>Aplousobranchia</taxon>
        <taxon>Clavelinidae</taxon>
        <taxon>Clavelina</taxon>
    </lineage>
</organism>
<feature type="compositionally biased region" description="Polar residues" evidence="1">
    <location>
        <begin position="256"/>
        <end position="266"/>
    </location>
</feature>
<evidence type="ECO:0000313" key="3">
    <source>
        <dbReference type="EMBL" id="CAK8683408.1"/>
    </source>
</evidence>
<dbReference type="PANTHER" id="PTHR12072:SF4">
    <property type="entry name" value="CWF19-LIKE PROTEIN 1"/>
    <property type="match status" value="1"/>
</dbReference>